<dbReference type="RefSeq" id="WP_218548020.1">
    <property type="nucleotide sequence ID" value="NZ_JAGSPD010000040.1"/>
</dbReference>
<dbReference type="Proteomes" id="UP001138894">
    <property type="component" value="Unassembled WGS sequence"/>
</dbReference>
<dbReference type="InterPro" id="IPR002525">
    <property type="entry name" value="Transp_IS110-like_N"/>
</dbReference>
<dbReference type="InterPro" id="IPR047650">
    <property type="entry name" value="Transpos_IS110"/>
</dbReference>
<evidence type="ECO:0000259" key="1">
    <source>
        <dbReference type="Pfam" id="PF01548"/>
    </source>
</evidence>
<keyword evidence="3" id="KW-1185">Reference proteome</keyword>
<reference evidence="2" key="1">
    <citation type="submission" date="2021-04" db="EMBL/GenBank/DDBJ databases">
        <authorList>
            <person name="Pira H."/>
            <person name="Risdian C."/>
            <person name="Wink J."/>
        </authorList>
    </citation>
    <scope>NUCLEOTIDE SEQUENCE</scope>
    <source>
        <strain evidence="2">WHY3</strain>
    </source>
</reference>
<dbReference type="GO" id="GO:0006313">
    <property type="term" value="P:DNA transposition"/>
    <property type="evidence" value="ECO:0007669"/>
    <property type="project" value="InterPro"/>
</dbReference>
<evidence type="ECO:0000313" key="3">
    <source>
        <dbReference type="Proteomes" id="UP001138894"/>
    </source>
</evidence>
<dbReference type="Pfam" id="PF01548">
    <property type="entry name" value="DEDD_Tnp_IS110"/>
    <property type="match status" value="1"/>
</dbReference>
<gene>
    <name evidence="2" type="ORF">KCG49_16315</name>
</gene>
<name>A0A9X1FBN6_9FLAO</name>
<evidence type="ECO:0000313" key="2">
    <source>
        <dbReference type="EMBL" id="MBV7270749.1"/>
    </source>
</evidence>
<accession>A0A9X1FBN6</accession>
<comment type="caution">
    <text evidence="2">The sequence shown here is derived from an EMBL/GenBank/DDBJ whole genome shotgun (WGS) entry which is preliminary data.</text>
</comment>
<feature type="domain" description="Transposase IS110-like N-terminal" evidence="1">
    <location>
        <begin position="9"/>
        <end position="117"/>
    </location>
</feature>
<dbReference type="AlphaFoldDB" id="A0A9X1FBN6"/>
<dbReference type="PANTHER" id="PTHR33055:SF3">
    <property type="entry name" value="PUTATIVE TRANSPOSASE FOR IS117-RELATED"/>
    <property type="match status" value="1"/>
</dbReference>
<dbReference type="GO" id="GO:0003677">
    <property type="term" value="F:DNA binding"/>
    <property type="evidence" value="ECO:0007669"/>
    <property type="project" value="InterPro"/>
</dbReference>
<dbReference type="PANTHER" id="PTHR33055">
    <property type="entry name" value="TRANSPOSASE FOR INSERTION SEQUENCE ELEMENT IS1111A"/>
    <property type="match status" value="1"/>
</dbReference>
<protein>
    <submittedName>
        <fullName evidence="2">Transposase</fullName>
    </submittedName>
</protein>
<dbReference type="EMBL" id="JAGSPD010000040">
    <property type="protein sequence ID" value="MBV7270749.1"/>
    <property type="molecule type" value="Genomic_DNA"/>
</dbReference>
<proteinExistence type="predicted"/>
<dbReference type="GO" id="GO:0004803">
    <property type="term" value="F:transposase activity"/>
    <property type="evidence" value="ECO:0007669"/>
    <property type="project" value="InterPro"/>
</dbReference>
<organism evidence="2 3">
    <name type="scientific">Winogradskyella luteola</name>
    <dbReference type="NCBI Taxonomy" id="2828330"/>
    <lineage>
        <taxon>Bacteria</taxon>
        <taxon>Pseudomonadati</taxon>
        <taxon>Bacteroidota</taxon>
        <taxon>Flavobacteriia</taxon>
        <taxon>Flavobacteriales</taxon>
        <taxon>Flavobacteriaceae</taxon>
        <taxon>Winogradskyella</taxon>
    </lineage>
</organism>
<sequence length="122" mass="14190">MNKSTLFFGIDISKDSFDVYGNLFGYKSYPNNKDGFKSFVKTLDANSYCVMEATGCYHHKLCMYLHDQGIGLSVLNPLIIKRFIQMKLRRIKTDKSDAYMIYNYACEQPLEPWQPEAEYIVT</sequence>